<reference evidence="4" key="1">
    <citation type="submission" date="2017-12" db="EMBL/GenBank/DDBJ databases">
        <authorList>
            <person name="Thomas-White K."/>
            <person name="Wolfe A.J."/>
        </authorList>
    </citation>
    <scope>NUCLEOTIDE SEQUENCE</scope>
    <source>
        <strain evidence="4">UMB0138</strain>
    </source>
</reference>
<keyword evidence="5" id="KW-1185">Reference proteome</keyword>
<gene>
    <name evidence="4" type="ORF">CYJ21_004815</name>
    <name evidence="3" type="ORF">KHZ90_04895</name>
</gene>
<sequence length="98" mass="11110">MKAKLMKAVALASLGAFLTVGIGANVAQAKDYHFKIGENHRMVKNDDGTVDSSAHPWYKVNDKKKKHRKHRISEREKHDKNATAKRSEQHQRSESSND</sequence>
<feature type="compositionally biased region" description="Basic residues" evidence="1">
    <location>
        <begin position="62"/>
        <end position="72"/>
    </location>
</feature>
<reference evidence="4" key="3">
    <citation type="submission" date="2024-04" db="EMBL/GenBank/DDBJ databases">
        <title>Na.</title>
        <authorList>
            <person name="Choi B."/>
        </authorList>
    </citation>
    <scope>NUCLEOTIDE SEQUENCE</scope>
    <source>
        <strain evidence="4">UMB0138</strain>
    </source>
</reference>
<evidence type="ECO:0000313" key="4">
    <source>
        <dbReference type="EMBL" id="MEO9178263.1"/>
    </source>
</evidence>
<accession>A0A2I1TGB2</accession>
<dbReference type="RefSeq" id="WP_004697907.1">
    <property type="nucleotide sequence ID" value="NZ_AP031417.1"/>
</dbReference>
<feature type="chain" id="PRO_5041163446" description="WD repeat-containing protein 60" evidence="2">
    <location>
        <begin position="30"/>
        <end position="98"/>
    </location>
</feature>
<organism evidence="3 6">
    <name type="scientific">Veillonella parvula</name>
    <name type="common">Staphylococcus parvulus</name>
    <dbReference type="NCBI Taxonomy" id="29466"/>
    <lineage>
        <taxon>Bacteria</taxon>
        <taxon>Bacillati</taxon>
        <taxon>Bacillota</taxon>
        <taxon>Negativicutes</taxon>
        <taxon>Veillonellales</taxon>
        <taxon>Veillonellaceae</taxon>
        <taxon>Veillonella</taxon>
    </lineage>
</organism>
<reference evidence="3" key="2">
    <citation type="submission" date="2021-02" db="EMBL/GenBank/DDBJ databases">
        <title>Infant gut strain persistence is associated with maternal origin, phylogeny, and functional potential including surface adhesion and iron acquisition.</title>
        <authorList>
            <person name="Lou Y.C."/>
        </authorList>
    </citation>
    <scope>NUCLEOTIDE SEQUENCE</scope>
    <source>
        <strain evidence="3">L3_108_031G1_dasL3_108_031G1_concoct_20</strain>
    </source>
</reference>
<protein>
    <recommendedName>
        <fullName evidence="7">WD repeat-containing protein 60</fullName>
    </recommendedName>
</protein>
<feature type="signal peptide" evidence="2">
    <location>
        <begin position="1"/>
        <end position="29"/>
    </location>
</feature>
<dbReference type="EMBL" id="PKMC02000006">
    <property type="protein sequence ID" value="MEO9178263.1"/>
    <property type="molecule type" value="Genomic_DNA"/>
</dbReference>
<feature type="region of interest" description="Disordered" evidence="1">
    <location>
        <begin position="40"/>
        <end position="98"/>
    </location>
</feature>
<evidence type="ECO:0000313" key="6">
    <source>
        <dbReference type="Proteomes" id="UP000778864"/>
    </source>
</evidence>
<evidence type="ECO:0000256" key="1">
    <source>
        <dbReference type="SAM" id="MobiDB-lite"/>
    </source>
</evidence>
<dbReference type="Proteomes" id="UP000234197">
    <property type="component" value="Unassembled WGS sequence"/>
</dbReference>
<evidence type="ECO:0008006" key="7">
    <source>
        <dbReference type="Google" id="ProtNLM"/>
    </source>
</evidence>
<evidence type="ECO:0000313" key="3">
    <source>
        <dbReference type="EMBL" id="MBS4893099.1"/>
    </source>
</evidence>
<keyword evidence="2" id="KW-0732">Signal</keyword>
<comment type="caution">
    <text evidence="3">The sequence shown here is derived from an EMBL/GenBank/DDBJ whole genome shotgun (WGS) entry which is preliminary data.</text>
</comment>
<evidence type="ECO:0000313" key="5">
    <source>
        <dbReference type="Proteomes" id="UP000234197"/>
    </source>
</evidence>
<feature type="compositionally biased region" description="Basic and acidic residues" evidence="1">
    <location>
        <begin position="73"/>
        <end position="98"/>
    </location>
</feature>
<dbReference type="Proteomes" id="UP000778864">
    <property type="component" value="Unassembled WGS sequence"/>
</dbReference>
<dbReference type="EMBL" id="JAGZMU010000002">
    <property type="protein sequence ID" value="MBS4893099.1"/>
    <property type="molecule type" value="Genomic_DNA"/>
</dbReference>
<evidence type="ECO:0000256" key="2">
    <source>
        <dbReference type="SAM" id="SignalP"/>
    </source>
</evidence>
<name>A0A2I1TGB2_VEIPA</name>
<proteinExistence type="predicted"/>
<dbReference type="AlphaFoldDB" id="A0A2I1TGB2"/>